<feature type="transmembrane region" description="Helical" evidence="1">
    <location>
        <begin position="6"/>
        <end position="25"/>
    </location>
</feature>
<reference evidence="2 3" key="1">
    <citation type="submission" date="2014-09" db="EMBL/GenBank/DDBJ databases">
        <title>Draft genome of Bradyrhizobium japonicum Is-34.</title>
        <authorList>
            <person name="Tsurumaru H."/>
            <person name="Yamakawa T."/>
            <person name="Hashimoto S."/>
            <person name="Okizaki K."/>
            <person name="Kanesaki Y."/>
            <person name="Yoshikawa H."/>
            <person name="Yajima S."/>
        </authorList>
    </citation>
    <scope>NUCLEOTIDE SEQUENCE [LARGE SCALE GENOMIC DNA]</scope>
    <source>
        <strain evidence="2 3">Is-34</strain>
    </source>
</reference>
<evidence type="ECO:0000256" key="1">
    <source>
        <dbReference type="SAM" id="Phobius"/>
    </source>
</evidence>
<keyword evidence="1" id="KW-0472">Membrane</keyword>
<keyword evidence="1" id="KW-1133">Transmembrane helix</keyword>
<dbReference type="Proteomes" id="UP000030377">
    <property type="component" value="Unassembled WGS sequence"/>
</dbReference>
<dbReference type="AlphaFoldDB" id="A0A0A3YGM3"/>
<dbReference type="EMBL" id="JRPN01000129">
    <property type="protein sequence ID" value="KGT72848.1"/>
    <property type="molecule type" value="Genomic_DNA"/>
</dbReference>
<gene>
    <name evidence="2" type="ORF">MA20_47920</name>
</gene>
<sequence length="88" mass="9302">METAIWAFLMGAVAGTILWGCWKFAISAARGVERRTALGLLSGIAIGAGIVLFVQDFLVMPFDTLGTGFVLAVIGALILWALAQSMSR</sequence>
<keyword evidence="1" id="KW-0812">Transmembrane</keyword>
<feature type="transmembrane region" description="Helical" evidence="1">
    <location>
        <begin position="64"/>
        <end position="83"/>
    </location>
</feature>
<protein>
    <submittedName>
        <fullName evidence="2">Uncharacterized protein</fullName>
    </submittedName>
</protein>
<accession>A0A0A3YGM3</accession>
<organism evidence="2 3">
    <name type="scientific">Bradyrhizobium japonicum</name>
    <dbReference type="NCBI Taxonomy" id="375"/>
    <lineage>
        <taxon>Bacteria</taxon>
        <taxon>Pseudomonadati</taxon>
        <taxon>Pseudomonadota</taxon>
        <taxon>Alphaproteobacteria</taxon>
        <taxon>Hyphomicrobiales</taxon>
        <taxon>Nitrobacteraceae</taxon>
        <taxon>Bradyrhizobium</taxon>
    </lineage>
</organism>
<dbReference type="RefSeq" id="WP_041961023.1">
    <property type="nucleotide sequence ID" value="NZ_JRPN01000129.1"/>
</dbReference>
<proteinExistence type="predicted"/>
<comment type="caution">
    <text evidence="2">The sequence shown here is derived from an EMBL/GenBank/DDBJ whole genome shotgun (WGS) entry which is preliminary data.</text>
</comment>
<evidence type="ECO:0000313" key="2">
    <source>
        <dbReference type="EMBL" id="KGT72848.1"/>
    </source>
</evidence>
<name>A0A0A3YGM3_BRAJP</name>
<evidence type="ECO:0000313" key="3">
    <source>
        <dbReference type="Proteomes" id="UP000030377"/>
    </source>
</evidence>
<feature type="transmembrane region" description="Helical" evidence="1">
    <location>
        <begin position="37"/>
        <end position="58"/>
    </location>
</feature>